<dbReference type="PANTHER" id="PTHR32154:SF29">
    <property type="entry name" value="BLR6743 PROTEIN"/>
    <property type="match status" value="1"/>
</dbReference>
<dbReference type="GO" id="GO:0006979">
    <property type="term" value="P:response to oxidative stress"/>
    <property type="evidence" value="ECO:0007669"/>
    <property type="project" value="TreeGrafter"/>
</dbReference>
<dbReference type="InterPro" id="IPR019752">
    <property type="entry name" value="Pyrv/ketoisovalerate_OxRed_cat"/>
</dbReference>
<dbReference type="InterPro" id="IPR002869">
    <property type="entry name" value="Pyrv_flavodox_OxRed_cen"/>
</dbReference>
<dbReference type="FunFam" id="3.40.50.970:FF:000022">
    <property type="entry name" value="2-oxoglutarate ferredoxin oxidoreductase alpha subunit"/>
    <property type="match status" value="1"/>
</dbReference>
<dbReference type="CDD" id="cd07034">
    <property type="entry name" value="TPP_PYR_PFOR_IOR-alpha_like"/>
    <property type="match status" value="1"/>
</dbReference>
<reference evidence="4 5" key="1">
    <citation type="submission" date="2008-05" db="EMBL/GenBank/DDBJ databases">
        <title>Complete sequence of chromosome of Geobacter lovleyi SZ.</title>
        <authorList>
            <consortium name="US DOE Joint Genome Institute"/>
            <person name="Lucas S."/>
            <person name="Copeland A."/>
            <person name="Lapidus A."/>
            <person name="Glavina del Rio T."/>
            <person name="Dalin E."/>
            <person name="Tice H."/>
            <person name="Bruce D."/>
            <person name="Goodwin L."/>
            <person name="Pitluck S."/>
            <person name="Chertkov O."/>
            <person name="Meincke L."/>
            <person name="Brettin T."/>
            <person name="Detter J.C."/>
            <person name="Han C."/>
            <person name="Tapia R."/>
            <person name="Kuske C.R."/>
            <person name="Schmutz J."/>
            <person name="Larimer F."/>
            <person name="Land M."/>
            <person name="Hauser L."/>
            <person name="Kyrpides N."/>
            <person name="Mikhailova N."/>
            <person name="Sung Y."/>
            <person name="Fletcher K.E."/>
            <person name="Ritalahti K.M."/>
            <person name="Loeffler F.E."/>
            <person name="Richardson P."/>
        </authorList>
    </citation>
    <scope>NUCLEOTIDE SEQUENCE [LARGE SCALE GENOMIC DNA]</scope>
    <source>
        <strain evidence="5">ATCC BAA-1151 / DSM 17278 / SZ</strain>
    </source>
</reference>
<keyword evidence="4" id="KW-0670">Pyruvate</keyword>
<dbReference type="eggNOG" id="COG1014">
    <property type="taxonomic scope" value="Bacteria"/>
</dbReference>
<dbReference type="Proteomes" id="UP000002420">
    <property type="component" value="Chromosome"/>
</dbReference>
<dbReference type="NCBIfam" id="TIGR03710">
    <property type="entry name" value="OAFO_sf"/>
    <property type="match status" value="1"/>
</dbReference>
<evidence type="ECO:0000259" key="3">
    <source>
        <dbReference type="Pfam" id="PF01855"/>
    </source>
</evidence>
<proteinExistence type="predicted"/>
<dbReference type="EMBL" id="CP001089">
    <property type="protein sequence ID" value="ACD94799.1"/>
    <property type="molecule type" value="Genomic_DNA"/>
</dbReference>
<dbReference type="Gene3D" id="3.40.50.970">
    <property type="match status" value="1"/>
</dbReference>
<dbReference type="eggNOG" id="COG0674">
    <property type="taxonomic scope" value="Bacteria"/>
</dbReference>
<sequence>MIVTDAKQPPATNVADRRAPCVNDFSITIATVNGAGSQTANNTLLRAIHKTGVPVSGKNIFPSNIQGLPTWFTIRVSKAGYLARREQSEVLVALNRASLQEDIRSLAPGGICLYPLDEQLPLKRDDVTFYPMPVNELVKQSGADIKLRPYVANMVYVGTLAWLLNIDLQEIEAALSHQFNGKQNAVALNYATVQAAYDWAATNLVKSDPFCIERMDRTEGTFLIDGNSAAALGAIFGGVQFVAWYPITPSTSIVDHLSDYLHRLRRDPDGKATYSIIQAEDELAVIGMVVGAGWAGARSMTATSGPGLSLMAEFAGYAYFAEIPAVIWDVQRMGPSTGLPTRTAQDDILAAYTLGHGDGRHICLIPGTVSECFEFGGMALDLAERLQTLVIVLSDLDLGLNLWPTKPFSYPDRPLDRGKVLSADELTRLQGDWKRYADLDGDGICYRTLPGTNHPAAAYFTRGTGHNEAAGYSERPEDWAANLSRLARKHDYARTIVPAPVIDPVNAAEVGLISYGSNDPAIREARDLLRAAGVASSYLRLRALPLESSLTEFVSSHKRLYVVENNLDGQMRALIQLHAPADADRLVSITRCDGLPLTADWIAASITALEAKEEKP</sequence>
<dbReference type="InterPro" id="IPR002880">
    <property type="entry name" value="Pyrv_Fd/Flavodoxin_OxRdtase_N"/>
</dbReference>
<dbReference type="SUPFAM" id="SSF52922">
    <property type="entry name" value="TK C-terminal domain-like"/>
    <property type="match status" value="1"/>
</dbReference>
<dbReference type="Gene3D" id="3.40.50.920">
    <property type="match status" value="1"/>
</dbReference>
<dbReference type="KEGG" id="glo:Glov_1076"/>
<keyword evidence="1" id="KW-0560">Oxidoreductase</keyword>
<dbReference type="InterPro" id="IPR022367">
    <property type="entry name" value="2-oxoacid/accept_OxRdtase_asu"/>
</dbReference>
<dbReference type="GO" id="GO:0016903">
    <property type="term" value="F:oxidoreductase activity, acting on the aldehyde or oxo group of donors"/>
    <property type="evidence" value="ECO:0007669"/>
    <property type="project" value="InterPro"/>
</dbReference>
<dbReference type="PANTHER" id="PTHR32154">
    <property type="entry name" value="PYRUVATE-FLAVODOXIN OXIDOREDUCTASE-RELATED"/>
    <property type="match status" value="1"/>
</dbReference>
<organism evidence="4 5">
    <name type="scientific">Trichlorobacter lovleyi (strain ATCC BAA-1151 / DSM 17278 / SZ)</name>
    <name type="common">Geobacter lovleyi</name>
    <dbReference type="NCBI Taxonomy" id="398767"/>
    <lineage>
        <taxon>Bacteria</taxon>
        <taxon>Pseudomonadati</taxon>
        <taxon>Thermodesulfobacteriota</taxon>
        <taxon>Desulfuromonadia</taxon>
        <taxon>Geobacterales</taxon>
        <taxon>Geobacteraceae</taxon>
        <taxon>Trichlorobacter</taxon>
    </lineage>
</organism>
<evidence type="ECO:0000313" key="5">
    <source>
        <dbReference type="Proteomes" id="UP000002420"/>
    </source>
</evidence>
<name>B3E675_TRIL1</name>
<dbReference type="InterPro" id="IPR009014">
    <property type="entry name" value="Transketo_C/PFOR_II"/>
</dbReference>
<feature type="domain" description="Pyruvate/ketoisovalerate oxidoreductase catalytic" evidence="2">
    <location>
        <begin position="34"/>
        <end position="198"/>
    </location>
</feature>
<evidence type="ECO:0000313" key="4">
    <source>
        <dbReference type="EMBL" id="ACD94799.1"/>
    </source>
</evidence>
<dbReference type="HOGENOM" id="CLU_017038_1_0_7"/>
<dbReference type="RefSeq" id="WP_012469149.1">
    <property type="nucleotide sequence ID" value="NC_010814.1"/>
</dbReference>
<feature type="domain" description="Pyruvate flavodoxin/ferredoxin oxidoreductase pyrimidine binding" evidence="3">
    <location>
        <begin position="233"/>
        <end position="395"/>
    </location>
</feature>
<dbReference type="OrthoDB" id="9794954at2"/>
<dbReference type="InterPro" id="IPR050722">
    <property type="entry name" value="Pyruvate:ferred/Flavod_OxRd"/>
</dbReference>
<accession>B3E675</accession>
<dbReference type="SUPFAM" id="SSF53323">
    <property type="entry name" value="Pyruvate-ferredoxin oxidoreductase, PFOR, domain III"/>
    <property type="match status" value="1"/>
</dbReference>
<dbReference type="SUPFAM" id="SSF52518">
    <property type="entry name" value="Thiamin diphosphate-binding fold (THDP-binding)"/>
    <property type="match status" value="1"/>
</dbReference>
<dbReference type="STRING" id="398767.Glov_1076"/>
<dbReference type="Pfam" id="PF01855">
    <property type="entry name" value="POR_N"/>
    <property type="match status" value="1"/>
</dbReference>
<dbReference type="Pfam" id="PF01558">
    <property type="entry name" value="POR"/>
    <property type="match status" value="1"/>
</dbReference>
<evidence type="ECO:0000256" key="1">
    <source>
        <dbReference type="ARBA" id="ARBA00023002"/>
    </source>
</evidence>
<keyword evidence="5" id="KW-1185">Reference proteome</keyword>
<dbReference type="AlphaFoldDB" id="B3E675"/>
<dbReference type="Gene3D" id="3.40.920.10">
    <property type="entry name" value="Pyruvate-ferredoxin oxidoreductase, PFOR, domain III"/>
    <property type="match status" value="1"/>
</dbReference>
<gene>
    <name evidence="4" type="ordered locus">Glov_1076</name>
</gene>
<dbReference type="InterPro" id="IPR029061">
    <property type="entry name" value="THDP-binding"/>
</dbReference>
<protein>
    <submittedName>
        <fullName evidence="4">Pyruvate flavodoxin/ferredoxin oxidoreductase domain protein</fullName>
    </submittedName>
</protein>
<evidence type="ECO:0000259" key="2">
    <source>
        <dbReference type="Pfam" id="PF01558"/>
    </source>
</evidence>